<evidence type="ECO:0000313" key="5">
    <source>
        <dbReference type="EMBL" id="GMG83956.1"/>
    </source>
</evidence>
<dbReference type="Gene3D" id="3.40.50.300">
    <property type="entry name" value="P-loop containing nucleotide triphosphate hydrolases"/>
    <property type="match status" value="1"/>
</dbReference>
<dbReference type="SUPFAM" id="SSF52540">
    <property type="entry name" value="P-loop containing nucleoside triphosphate hydrolases"/>
    <property type="match status" value="1"/>
</dbReference>
<evidence type="ECO:0000256" key="1">
    <source>
        <dbReference type="ARBA" id="ARBA00022448"/>
    </source>
</evidence>
<dbReference type="CDD" id="cd03219">
    <property type="entry name" value="ABC_Mj1267_LivG_branched"/>
    <property type="match status" value="1"/>
</dbReference>
<dbReference type="Pfam" id="PF00005">
    <property type="entry name" value="ABC_tran"/>
    <property type="match status" value="1"/>
</dbReference>
<dbReference type="InterPro" id="IPR051120">
    <property type="entry name" value="ABC_AA/LPS_Transport"/>
</dbReference>
<name>A0ABQ6LL58_9RHOB</name>
<reference evidence="5 6" key="1">
    <citation type="submission" date="2023-04" db="EMBL/GenBank/DDBJ databases">
        <title>Marinoamorphus aggregata gen. nov., sp. Nov., isolate from tissue of brittle star Ophioplocus japonicus.</title>
        <authorList>
            <person name="Kawano K."/>
            <person name="Sawayama S."/>
            <person name="Nakagawa S."/>
        </authorList>
    </citation>
    <scope>NUCLEOTIDE SEQUENCE [LARGE SCALE GENOMIC DNA]</scope>
    <source>
        <strain evidence="5 6">NKW23</strain>
    </source>
</reference>
<dbReference type="InterPro" id="IPR027417">
    <property type="entry name" value="P-loop_NTPase"/>
</dbReference>
<keyword evidence="3 5" id="KW-0067">ATP-binding</keyword>
<dbReference type="RefSeq" id="WP_285672827.1">
    <property type="nucleotide sequence ID" value="NZ_BSYI01000027.1"/>
</dbReference>
<dbReference type="InterPro" id="IPR003439">
    <property type="entry name" value="ABC_transporter-like_ATP-bd"/>
</dbReference>
<evidence type="ECO:0000313" key="6">
    <source>
        <dbReference type="Proteomes" id="UP001239909"/>
    </source>
</evidence>
<dbReference type="PANTHER" id="PTHR45772">
    <property type="entry name" value="CONSERVED COMPONENT OF ABC TRANSPORTER FOR NATURAL AMINO ACIDS-RELATED"/>
    <property type="match status" value="1"/>
</dbReference>
<evidence type="ECO:0000256" key="3">
    <source>
        <dbReference type="ARBA" id="ARBA00022840"/>
    </source>
</evidence>
<feature type="domain" description="ABC transporter" evidence="4">
    <location>
        <begin position="5"/>
        <end position="250"/>
    </location>
</feature>
<keyword evidence="1" id="KW-0813">Transport</keyword>
<dbReference type="InterPro" id="IPR003593">
    <property type="entry name" value="AAA+_ATPase"/>
</dbReference>
<dbReference type="PANTHER" id="PTHR45772:SF7">
    <property type="entry name" value="AMINO ACID ABC TRANSPORTER ATP-BINDING PROTEIN"/>
    <property type="match status" value="1"/>
</dbReference>
<gene>
    <name evidence="5" type="ORF">LNKW23_31700</name>
</gene>
<keyword evidence="6" id="KW-1185">Reference proteome</keyword>
<organism evidence="5 6">
    <name type="scientific">Paralimibaculum aggregatum</name>
    <dbReference type="NCBI Taxonomy" id="3036245"/>
    <lineage>
        <taxon>Bacteria</taxon>
        <taxon>Pseudomonadati</taxon>
        <taxon>Pseudomonadota</taxon>
        <taxon>Alphaproteobacteria</taxon>
        <taxon>Rhodobacterales</taxon>
        <taxon>Paracoccaceae</taxon>
        <taxon>Paralimibaculum</taxon>
    </lineage>
</organism>
<sequence>METALEATGLTRSFSGIRAVDDVSLSIPAGGVVGLIGANGAGKTTFVNIVTGYLRPDSGTVTCGTRDITGLGPRRIRRLGVSRSFQIPQLFLELTVFENLLLAVRVAGTNRGGFLHPLRPANDARAQAEVDRMIGRFRLEPYRAQPVGEVPGGIRKLLDVAMATVDHPQVLLLDEPTSGVAAKEKFGFMDLVMDALSEERAAVLFVEHDMEIVRRYADRLIVFHEGRVLLDDTPEHVLADADVRRFVTGAKA</sequence>
<evidence type="ECO:0000259" key="4">
    <source>
        <dbReference type="PROSITE" id="PS50893"/>
    </source>
</evidence>
<protein>
    <submittedName>
        <fullName evidence="5">ABC transporter ATP-binding protein</fullName>
    </submittedName>
</protein>
<proteinExistence type="predicted"/>
<keyword evidence="2" id="KW-0547">Nucleotide-binding</keyword>
<dbReference type="GO" id="GO:0005524">
    <property type="term" value="F:ATP binding"/>
    <property type="evidence" value="ECO:0007669"/>
    <property type="project" value="UniProtKB-KW"/>
</dbReference>
<dbReference type="SMART" id="SM00382">
    <property type="entry name" value="AAA"/>
    <property type="match status" value="1"/>
</dbReference>
<comment type="caution">
    <text evidence="5">The sequence shown here is derived from an EMBL/GenBank/DDBJ whole genome shotgun (WGS) entry which is preliminary data.</text>
</comment>
<dbReference type="PROSITE" id="PS50893">
    <property type="entry name" value="ABC_TRANSPORTER_2"/>
    <property type="match status" value="1"/>
</dbReference>
<accession>A0ABQ6LL58</accession>
<dbReference type="Proteomes" id="UP001239909">
    <property type="component" value="Unassembled WGS sequence"/>
</dbReference>
<dbReference type="EMBL" id="BSYI01000027">
    <property type="protein sequence ID" value="GMG83956.1"/>
    <property type="molecule type" value="Genomic_DNA"/>
</dbReference>
<evidence type="ECO:0000256" key="2">
    <source>
        <dbReference type="ARBA" id="ARBA00022741"/>
    </source>
</evidence>